<dbReference type="InterPro" id="IPR029471">
    <property type="entry name" value="HNH_5"/>
</dbReference>
<dbReference type="SMART" id="SM00507">
    <property type="entry name" value="HNHc"/>
    <property type="match status" value="1"/>
</dbReference>
<keyword evidence="2" id="KW-0378">Hydrolase</keyword>
<dbReference type="PANTHER" id="PTHR33877:SF2">
    <property type="entry name" value="OS07G0170200 PROTEIN"/>
    <property type="match status" value="1"/>
</dbReference>
<dbReference type="GO" id="GO:0004519">
    <property type="term" value="F:endonuclease activity"/>
    <property type="evidence" value="ECO:0007669"/>
    <property type="project" value="UniProtKB-KW"/>
</dbReference>
<evidence type="ECO:0000259" key="1">
    <source>
        <dbReference type="SMART" id="SM00507"/>
    </source>
</evidence>
<organism evidence="2 3">
    <name type="scientific">Polyangium sorediatum</name>
    <dbReference type="NCBI Taxonomy" id="889274"/>
    <lineage>
        <taxon>Bacteria</taxon>
        <taxon>Pseudomonadati</taxon>
        <taxon>Myxococcota</taxon>
        <taxon>Polyangia</taxon>
        <taxon>Polyangiales</taxon>
        <taxon>Polyangiaceae</taxon>
        <taxon>Polyangium</taxon>
    </lineage>
</organism>
<accession>A0ABT6NT44</accession>
<reference evidence="2 3" key="1">
    <citation type="submission" date="2023-04" db="EMBL/GenBank/DDBJ databases">
        <title>The genome sequence of Polyangium sorediatum DSM14670.</title>
        <authorList>
            <person name="Zhang X."/>
        </authorList>
    </citation>
    <scope>NUCLEOTIDE SEQUENCE [LARGE SCALE GENOMIC DNA]</scope>
    <source>
        <strain evidence="2 3">DSM 14670</strain>
    </source>
</reference>
<gene>
    <name evidence="2" type="ORF">QHF89_18615</name>
</gene>
<dbReference type="Proteomes" id="UP001160301">
    <property type="component" value="Unassembled WGS sequence"/>
</dbReference>
<dbReference type="InterPro" id="IPR052892">
    <property type="entry name" value="NA-targeting_endonuclease"/>
</dbReference>
<evidence type="ECO:0000313" key="2">
    <source>
        <dbReference type="EMBL" id="MDI1431515.1"/>
    </source>
</evidence>
<dbReference type="EMBL" id="JARZHI010000015">
    <property type="protein sequence ID" value="MDI1431515.1"/>
    <property type="molecule type" value="Genomic_DNA"/>
</dbReference>
<keyword evidence="3" id="KW-1185">Reference proteome</keyword>
<evidence type="ECO:0000313" key="3">
    <source>
        <dbReference type="Proteomes" id="UP001160301"/>
    </source>
</evidence>
<dbReference type="InterPro" id="IPR003615">
    <property type="entry name" value="HNH_nuc"/>
</dbReference>
<keyword evidence="2" id="KW-0255">Endonuclease</keyword>
<protein>
    <submittedName>
        <fullName evidence="2">HNH endonuclease</fullName>
    </submittedName>
</protein>
<proteinExistence type="predicted"/>
<sequence>MGGLDELDGSFEIDDDLAFAHPTILSPERRSRDPLALPVLALNRHFHPVQVTTARRAFLLLFGGTAHAIDEAGDVHDFTSWRGLPVRDSDDGLPIVGGSLRVPRVLHLRRYERVRRPTVRLSRRNVMLRDAHQCQYCLKRPPVRDLNIDHVVPRSRGGVDSWENLVTACRPCNLRKGRRTPEEASMRLLRTPTAPRWSASMLLLLGRPEPFKEWEPFLKSA</sequence>
<dbReference type="RefSeq" id="WP_284720661.1">
    <property type="nucleotide sequence ID" value="NZ_JARZHI010000015.1"/>
</dbReference>
<dbReference type="Pfam" id="PF14279">
    <property type="entry name" value="HNH_5"/>
    <property type="match status" value="1"/>
</dbReference>
<comment type="caution">
    <text evidence="2">The sequence shown here is derived from an EMBL/GenBank/DDBJ whole genome shotgun (WGS) entry which is preliminary data.</text>
</comment>
<keyword evidence="2" id="KW-0540">Nuclease</keyword>
<name>A0ABT6NT44_9BACT</name>
<dbReference type="CDD" id="cd00085">
    <property type="entry name" value="HNHc"/>
    <property type="match status" value="1"/>
</dbReference>
<dbReference type="Gene3D" id="1.10.30.50">
    <property type="match status" value="1"/>
</dbReference>
<dbReference type="PANTHER" id="PTHR33877">
    <property type="entry name" value="SLL1193 PROTEIN"/>
    <property type="match status" value="1"/>
</dbReference>
<feature type="domain" description="HNH nuclease" evidence="1">
    <location>
        <begin position="121"/>
        <end position="174"/>
    </location>
</feature>